<dbReference type="PANTHER" id="PTHR12471">
    <property type="entry name" value="VACUOLAR ATP SYNTHASE SUBUNIT S1"/>
    <property type="match status" value="1"/>
</dbReference>
<name>A0AAV8YJD2_9CUCU</name>
<dbReference type="GO" id="GO:0030641">
    <property type="term" value="P:regulation of cellular pH"/>
    <property type="evidence" value="ECO:0007669"/>
    <property type="project" value="TreeGrafter"/>
</dbReference>
<dbReference type="PANTHER" id="PTHR12471:SF7">
    <property type="entry name" value="V-TYPE PROTON ATPASE SUBUNIT S1"/>
    <property type="match status" value="1"/>
</dbReference>
<accession>A0AAV8YJD2</accession>
<dbReference type="AlphaFoldDB" id="A0AAV8YJD2"/>
<dbReference type="Proteomes" id="UP001162162">
    <property type="component" value="Unassembled WGS sequence"/>
</dbReference>
<keyword evidence="3" id="KW-1185">Reference proteome</keyword>
<reference evidence="2" key="1">
    <citation type="journal article" date="2023" name="Insect Mol. Biol.">
        <title>Genome sequencing provides insights into the evolution of gene families encoding plant cell wall-degrading enzymes in longhorned beetles.</title>
        <authorList>
            <person name="Shin N.R."/>
            <person name="Okamura Y."/>
            <person name="Kirsch R."/>
            <person name="Pauchet Y."/>
        </authorList>
    </citation>
    <scope>NUCLEOTIDE SEQUENCE</scope>
    <source>
        <strain evidence="2">AMC_N1</strain>
    </source>
</reference>
<evidence type="ECO:0000313" key="2">
    <source>
        <dbReference type="EMBL" id="KAJ8951415.1"/>
    </source>
</evidence>
<proteinExistence type="predicted"/>
<evidence type="ECO:0000313" key="3">
    <source>
        <dbReference type="Proteomes" id="UP001162162"/>
    </source>
</evidence>
<dbReference type="GO" id="GO:0001671">
    <property type="term" value="F:ATPase activator activity"/>
    <property type="evidence" value="ECO:0007669"/>
    <property type="project" value="TreeGrafter"/>
</dbReference>
<feature type="chain" id="PRO_5043787696" evidence="1">
    <location>
        <begin position="23"/>
        <end position="198"/>
    </location>
</feature>
<dbReference type="GO" id="GO:0033176">
    <property type="term" value="C:proton-transporting V-type ATPase complex"/>
    <property type="evidence" value="ECO:0007669"/>
    <property type="project" value="TreeGrafter"/>
</dbReference>
<gene>
    <name evidence="2" type="ORF">NQ318_006844</name>
</gene>
<dbReference type="InterPro" id="IPR008388">
    <property type="entry name" value="Ac45_acc_su"/>
</dbReference>
<dbReference type="EMBL" id="JAPWTK010000084">
    <property type="protein sequence ID" value="KAJ8951415.1"/>
    <property type="molecule type" value="Genomic_DNA"/>
</dbReference>
<feature type="signal peptide" evidence="1">
    <location>
        <begin position="1"/>
        <end position="22"/>
    </location>
</feature>
<sequence length="198" mass="22917">MSTYKSMLVIISLLFIIDLACSTEFVPVYMWSTSKASERVSALHRISQDSFKDDVLEHLKGDPFVIVFAEQTLSPEDFIQRDQSGGIVFPYLSKVKREAMVTYFPYVQHPIRALKHLDEEVVELSITALRENLEIPDSKILIVDLNDAKDDEHRVEMLKRHDADIKSIYEEICKKHKNVLALYTAHHTSWCEHKPNRS</sequence>
<comment type="caution">
    <text evidence="2">The sequence shown here is derived from an EMBL/GenBank/DDBJ whole genome shotgun (WGS) entry which is preliminary data.</text>
</comment>
<evidence type="ECO:0000256" key="1">
    <source>
        <dbReference type="SAM" id="SignalP"/>
    </source>
</evidence>
<protein>
    <submittedName>
        <fullName evidence="2">Uncharacterized protein</fullName>
    </submittedName>
</protein>
<keyword evidence="1" id="KW-0732">Signal</keyword>
<organism evidence="2 3">
    <name type="scientific">Aromia moschata</name>
    <dbReference type="NCBI Taxonomy" id="1265417"/>
    <lineage>
        <taxon>Eukaryota</taxon>
        <taxon>Metazoa</taxon>
        <taxon>Ecdysozoa</taxon>
        <taxon>Arthropoda</taxon>
        <taxon>Hexapoda</taxon>
        <taxon>Insecta</taxon>
        <taxon>Pterygota</taxon>
        <taxon>Neoptera</taxon>
        <taxon>Endopterygota</taxon>
        <taxon>Coleoptera</taxon>
        <taxon>Polyphaga</taxon>
        <taxon>Cucujiformia</taxon>
        <taxon>Chrysomeloidea</taxon>
        <taxon>Cerambycidae</taxon>
        <taxon>Cerambycinae</taxon>
        <taxon>Callichromatini</taxon>
        <taxon>Aromia</taxon>
    </lineage>
</organism>